<dbReference type="Pfam" id="PF00015">
    <property type="entry name" value="MCPsignal"/>
    <property type="match status" value="1"/>
</dbReference>
<evidence type="ECO:0000256" key="4">
    <source>
        <dbReference type="SAM" id="Phobius"/>
    </source>
</evidence>
<evidence type="ECO:0000259" key="5">
    <source>
        <dbReference type="PROSITE" id="PS50111"/>
    </source>
</evidence>
<dbReference type="PROSITE" id="PS50111">
    <property type="entry name" value="CHEMOTAXIS_TRANSDUC_2"/>
    <property type="match status" value="1"/>
</dbReference>
<name>A0A3B1ABI3_9ZZZZ</name>
<feature type="domain" description="Methyl-accepting transducer" evidence="5">
    <location>
        <begin position="404"/>
        <end position="640"/>
    </location>
</feature>
<accession>A0A3B1ABI3</accession>
<organism evidence="7">
    <name type="scientific">hydrothermal vent metagenome</name>
    <dbReference type="NCBI Taxonomy" id="652676"/>
    <lineage>
        <taxon>unclassified sequences</taxon>
        <taxon>metagenomes</taxon>
        <taxon>ecological metagenomes</taxon>
    </lineage>
</organism>
<protein>
    <submittedName>
        <fullName evidence="7">Methyl-accepting chemotaxis protein</fullName>
    </submittedName>
</protein>
<evidence type="ECO:0000256" key="1">
    <source>
        <dbReference type="ARBA" id="ARBA00023224"/>
    </source>
</evidence>
<dbReference type="InterPro" id="IPR003660">
    <property type="entry name" value="HAMP_dom"/>
</dbReference>
<evidence type="ECO:0000256" key="2">
    <source>
        <dbReference type="ARBA" id="ARBA00029447"/>
    </source>
</evidence>
<feature type="region of interest" description="Disordered" evidence="3">
    <location>
        <begin position="412"/>
        <end position="434"/>
    </location>
</feature>
<dbReference type="CDD" id="cd11386">
    <property type="entry name" value="MCP_signal"/>
    <property type="match status" value="1"/>
</dbReference>
<sequence>MNIKMKLTVKNKLLLGFGIVILLMIAVSVNTFHSLRQVEAIEYRLLHLRFPTVLAGAQLENGINLSLAGLRGYMILGKDPKKAAAMKKTRLAGWKDIDAAMVQMRDFAKNWTNPKNIKKLKEMEIHVNQFRTAQQEVEAIAHTADEVPAYKTLLTQAAPRAKKILTAISAMIDEEVTQEASPQRKKFLKLMADSRGSFAIALANIRAYLLSGDIKFYDKFKDKWKVNEARYKQISTMTNIMTASQRRAWKNYTSTRTEFAKYPALMHKQRSNADWNLANHWLGTKAAPKAKSIMAILQDMRKNQIQLQKADKDSLVSETHLMELAILIGIIIALVMATIVVILLTRAITIPLHRVVDRAKEITSGNLTGSAIVPTGNDELTELTVAMNDMNANLLDIIQQIAGSANELSSASGQLQSTATKTHQGMENQRSETEQVATAMNQMNATVQEVAHNASMAATSASEADNAASQGQELVSQNMDGITHLAQSIENASQTINKLGENTNSVDSIVAVINGIAEQTNLLALNAAIEAARAGEQGRGFAVVADEVRTLAGRTQESTEEIRTMLDKLKTGASDAVKAMDEGHEQAQSSVEQAKNVSDAITKITSAVASINEMNTQIATAAEEQSAVANEMNRSVVQINTEAESTLKNTQETSAASSQVENLSSNLQDIVSRFKI</sequence>
<comment type="similarity">
    <text evidence="2">Belongs to the methyl-accepting chemotaxis (MCP) protein family.</text>
</comment>
<proteinExistence type="inferred from homology"/>
<evidence type="ECO:0000313" key="7">
    <source>
        <dbReference type="EMBL" id="VAW97373.1"/>
    </source>
</evidence>
<dbReference type="Pfam" id="PF00672">
    <property type="entry name" value="HAMP"/>
    <property type="match status" value="1"/>
</dbReference>
<dbReference type="FunFam" id="1.10.287.950:FF:000001">
    <property type="entry name" value="Methyl-accepting chemotaxis sensory transducer"/>
    <property type="match status" value="1"/>
</dbReference>
<dbReference type="SUPFAM" id="SSF58104">
    <property type="entry name" value="Methyl-accepting chemotaxis protein (MCP) signaling domain"/>
    <property type="match status" value="1"/>
</dbReference>
<dbReference type="PANTHER" id="PTHR32089">
    <property type="entry name" value="METHYL-ACCEPTING CHEMOTAXIS PROTEIN MCPB"/>
    <property type="match status" value="1"/>
</dbReference>
<keyword evidence="4" id="KW-0812">Transmembrane</keyword>
<keyword evidence="1" id="KW-0807">Transducer</keyword>
<feature type="domain" description="HAMP" evidence="6">
    <location>
        <begin position="346"/>
        <end position="399"/>
    </location>
</feature>
<evidence type="ECO:0000256" key="3">
    <source>
        <dbReference type="SAM" id="MobiDB-lite"/>
    </source>
</evidence>
<dbReference type="GO" id="GO:0016020">
    <property type="term" value="C:membrane"/>
    <property type="evidence" value="ECO:0007669"/>
    <property type="project" value="InterPro"/>
</dbReference>
<dbReference type="EMBL" id="UOFS01000033">
    <property type="protein sequence ID" value="VAW97373.1"/>
    <property type="molecule type" value="Genomic_DNA"/>
</dbReference>
<feature type="transmembrane region" description="Helical" evidence="4">
    <location>
        <begin position="324"/>
        <end position="344"/>
    </location>
</feature>
<keyword evidence="4" id="KW-1133">Transmembrane helix</keyword>
<reference evidence="7" key="1">
    <citation type="submission" date="2018-06" db="EMBL/GenBank/DDBJ databases">
        <authorList>
            <person name="Zhirakovskaya E."/>
        </authorList>
    </citation>
    <scope>NUCLEOTIDE SEQUENCE</scope>
</reference>
<dbReference type="PANTHER" id="PTHR32089:SF120">
    <property type="entry name" value="METHYL-ACCEPTING CHEMOTAXIS PROTEIN TLPQ"/>
    <property type="match status" value="1"/>
</dbReference>
<dbReference type="Gene3D" id="1.10.287.950">
    <property type="entry name" value="Methyl-accepting chemotaxis protein"/>
    <property type="match status" value="1"/>
</dbReference>
<dbReference type="AlphaFoldDB" id="A0A3B1ABI3"/>
<dbReference type="InterPro" id="IPR024478">
    <property type="entry name" value="HlyB_4HB_MCP"/>
</dbReference>
<dbReference type="CDD" id="cd06225">
    <property type="entry name" value="HAMP"/>
    <property type="match status" value="1"/>
</dbReference>
<dbReference type="Pfam" id="PF12729">
    <property type="entry name" value="4HB_MCP_1"/>
    <property type="match status" value="1"/>
</dbReference>
<dbReference type="SMART" id="SM00283">
    <property type="entry name" value="MA"/>
    <property type="match status" value="1"/>
</dbReference>
<dbReference type="PROSITE" id="PS50885">
    <property type="entry name" value="HAMP"/>
    <property type="match status" value="1"/>
</dbReference>
<dbReference type="SMART" id="SM00304">
    <property type="entry name" value="HAMP"/>
    <property type="match status" value="1"/>
</dbReference>
<dbReference type="InterPro" id="IPR004089">
    <property type="entry name" value="MCPsignal_dom"/>
</dbReference>
<evidence type="ECO:0000259" key="6">
    <source>
        <dbReference type="PROSITE" id="PS50885"/>
    </source>
</evidence>
<dbReference type="GO" id="GO:0007165">
    <property type="term" value="P:signal transduction"/>
    <property type="evidence" value="ECO:0007669"/>
    <property type="project" value="UniProtKB-KW"/>
</dbReference>
<keyword evidence="4" id="KW-0472">Membrane</keyword>
<gene>
    <name evidence="7" type="ORF">MNBD_GAMMA22-2286</name>
</gene>